<dbReference type="SUPFAM" id="SSF52540">
    <property type="entry name" value="P-loop containing nucleoside triphosphate hydrolases"/>
    <property type="match status" value="2"/>
</dbReference>
<dbReference type="EMBL" id="MN740350">
    <property type="protein sequence ID" value="QHU01835.1"/>
    <property type="molecule type" value="Genomic_DNA"/>
</dbReference>
<accession>A0A6C0J7V8</accession>
<protein>
    <recommendedName>
        <fullName evidence="5">RING-type domain-containing protein</fullName>
    </recommendedName>
</protein>
<dbReference type="InterPro" id="IPR001841">
    <property type="entry name" value="Znf_RING"/>
</dbReference>
<evidence type="ECO:0000259" key="5">
    <source>
        <dbReference type="PROSITE" id="PS50089"/>
    </source>
</evidence>
<dbReference type="GO" id="GO:0006281">
    <property type="term" value="P:DNA repair"/>
    <property type="evidence" value="ECO:0007669"/>
    <property type="project" value="TreeGrafter"/>
</dbReference>
<dbReference type="InterPro" id="IPR050628">
    <property type="entry name" value="SNF2_RAD54_helicase_TF"/>
</dbReference>
<keyword evidence="1" id="KW-0547">Nucleotide-binding</keyword>
<dbReference type="GO" id="GO:0004386">
    <property type="term" value="F:helicase activity"/>
    <property type="evidence" value="ECO:0007669"/>
    <property type="project" value="UniProtKB-KW"/>
</dbReference>
<keyword evidence="2" id="KW-0378">Hydrolase</keyword>
<dbReference type="InterPro" id="IPR013083">
    <property type="entry name" value="Znf_RING/FYVE/PHD"/>
</dbReference>
<dbReference type="PANTHER" id="PTHR45626:SF22">
    <property type="entry name" value="DNA REPAIR PROTEIN RAD5"/>
    <property type="match status" value="1"/>
</dbReference>
<dbReference type="Pfam" id="PF00176">
    <property type="entry name" value="SNF2-rel_dom"/>
    <property type="match status" value="1"/>
</dbReference>
<dbReference type="InterPro" id="IPR027417">
    <property type="entry name" value="P-loop_NTPase"/>
</dbReference>
<sequence>MELLNHQKLSVDGMTKSIESGKNLFILSDDIGSGKTVTFLSFLKTRKERCIIFTSSNIIHQWKNTIKLILPDIRYEVILKKRTKYNKKIELFLAIKSSFKDLTVAFPTYAVCIDEMETFSQLVLGYPEFKMTNDIHNIPFMCVISANKHINHKWFTEKSIEYMEEKFNGPNFVFDATFTLDLLLDDVTKRIIQHFCPDIDFEEMKKFGAFKDVINYINQKGIHCLTLKLNKLYLAKAMKLRVIKGKLMDDKENLKTHKLVFEEVYKDSISGSLESDEYRKNFRERYSKMADIGWKVRNEQEAIGHALGDLATIRDNIQKNESFVKNKFDVEKIKQQFVQGKIEIYTNSIKVYNKIDDGDIIKFYENNFTHKCKFTEVMSLLNKYTDFESKLKVYDVSGVLNSLKTSILENSDGDVIDSINEDKFNIVVILRMFKETKLNNLKAKDIKTTLDLERIKTFEKDIAEINKTYNEILEEPCKICLNPDETNILIYSCCQFLICENCKKNVKECPYCRNSENDAKFFGEFVNVSDPKKKSERITNYIDKLNEIIKNGKSVLLFCDNLQSKVNRVIDCNILKGNSTCRNEIINEYKNEKIKTLLINSKNDFSGICLENTTDIIFLNDPKDDQEKQIIGRALRLGRTQPNINIHRFEFIE</sequence>
<dbReference type="Gene3D" id="3.40.50.300">
    <property type="entry name" value="P-loop containing nucleotide triphosphate hydrolases"/>
    <property type="match status" value="2"/>
</dbReference>
<dbReference type="InterPro" id="IPR000330">
    <property type="entry name" value="SNF2_N"/>
</dbReference>
<keyword evidence="4" id="KW-0067">ATP-binding</keyword>
<organism evidence="6">
    <name type="scientific">viral metagenome</name>
    <dbReference type="NCBI Taxonomy" id="1070528"/>
    <lineage>
        <taxon>unclassified sequences</taxon>
        <taxon>metagenomes</taxon>
        <taxon>organismal metagenomes</taxon>
    </lineage>
</organism>
<evidence type="ECO:0000256" key="1">
    <source>
        <dbReference type="ARBA" id="ARBA00022741"/>
    </source>
</evidence>
<dbReference type="AlphaFoldDB" id="A0A6C0J7V8"/>
<keyword evidence="3" id="KW-0347">Helicase</keyword>
<dbReference type="PROSITE" id="PS50089">
    <property type="entry name" value="ZF_RING_2"/>
    <property type="match status" value="1"/>
</dbReference>
<dbReference type="GO" id="GO:0016787">
    <property type="term" value="F:hydrolase activity"/>
    <property type="evidence" value="ECO:0007669"/>
    <property type="project" value="UniProtKB-KW"/>
</dbReference>
<proteinExistence type="predicted"/>
<dbReference type="GO" id="GO:0005524">
    <property type="term" value="F:ATP binding"/>
    <property type="evidence" value="ECO:0007669"/>
    <property type="project" value="UniProtKB-KW"/>
</dbReference>
<evidence type="ECO:0000256" key="2">
    <source>
        <dbReference type="ARBA" id="ARBA00022801"/>
    </source>
</evidence>
<dbReference type="Gene3D" id="3.30.40.10">
    <property type="entry name" value="Zinc/RING finger domain, C3HC4 (zinc finger)"/>
    <property type="match status" value="1"/>
</dbReference>
<evidence type="ECO:0000256" key="4">
    <source>
        <dbReference type="ARBA" id="ARBA00022840"/>
    </source>
</evidence>
<dbReference type="GO" id="GO:0008094">
    <property type="term" value="F:ATP-dependent activity, acting on DNA"/>
    <property type="evidence" value="ECO:0007669"/>
    <property type="project" value="TreeGrafter"/>
</dbReference>
<dbReference type="GO" id="GO:0005634">
    <property type="term" value="C:nucleus"/>
    <property type="evidence" value="ECO:0007669"/>
    <property type="project" value="TreeGrafter"/>
</dbReference>
<dbReference type="PANTHER" id="PTHR45626">
    <property type="entry name" value="TRANSCRIPTION TERMINATION FACTOR 2-RELATED"/>
    <property type="match status" value="1"/>
</dbReference>
<evidence type="ECO:0000256" key="3">
    <source>
        <dbReference type="ARBA" id="ARBA00022806"/>
    </source>
</evidence>
<feature type="domain" description="RING-type" evidence="5">
    <location>
        <begin position="477"/>
        <end position="513"/>
    </location>
</feature>
<name>A0A6C0J7V8_9ZZZZ</name>
<evidence type="ECO:0000313" key="6">
    <source>
        <dbReference type="EMBL" id="QHU01835.1"/>
    </source>
</evidence>
<reference evidence="6" key="1">
    <citation type="journal article" date="2020" name="Nature">
        <title>Giant virus diversity and host interactions through global metagenomics.</title>
        <authorList>
            <person name="Schulz F."/>
            <person name="Roux S."/>
            <person name="Paez-Espino D."/>
            <person name="Jungbluth S."/>
            <person name="Walsh D.A."/>
            <person name="Denef V.J."/>
            <person name="McMahon K.D."/>
            <person name="Konstantinidis K.T."/>
            <person name="Eloe-Fadrosh E.A."/>
            <person name="Kyrpides N.C."/>
            <person name="Woyke T."/>
        </authorList>
    </citation>
    <scope>NUCLEOTIDE SEQUENCE</scope>
    <source>
        <strain evidence="6">GVMAG-M-3300025880-56</strain>
    </source>
</reference>